<accession>A0A6P1ZB77</accession>
<dbReference type="Gene3D" id="3.40.50.300">
    <property type="entry name" value="P-loop containing nucleotide triphosphate hydrolases"/>
    <property type="match status" value="1"/>
</dbReference>
<dbReference type="SUPFAM" id="SSF55785">
    <property type="entry name" value="PYP-like sensor domain (PAS domain)"/>
    <property type="match status" value="1"/>
</dbReference>
<dbReference type="PROSITE" id="PS50045">
    <property type="entry name" value="SIGMA54_INTERACT_4"/>
    <property type="match status" value="1"/>
</dbReference>
<dbReference type="RefSeq" id="WP_144307265.1">
    <property type="nucleotide sequence ID" value="NZ_QMIF01000021.1"/>
</dbReference>
<dbReference type="SMART" id="SM00091">
    <property type="entry name" value="PAS"/>
    <property type="match status" value="1"/>
</dbReference>
<dbReference type="GO" id="GO:0006355">
    <property type="term" value="P:regulation of DNA-templated transcription"/>
    <property type="evidence" value="ECO:0007669"/>
    <property type="project" value="InterPro"/>
</dbReference>
<sequence>MEAKYFEPFLDAFKEAVCITDSQGVVLHINAKYSRLTGIEKKDIVGKNLQELVDGGHFDIVLNPIIVKGKVETSRIQNLMNGKKLLLDGHPIFDDQGEVACVVTFIYDITTLEELKEQVIAQRELLETFKKLQSIDAGEQRICPLVVHSEAMRRAIGQIGMLAETDATVLLLGETGVGKDVFARRLHASSPRADKPFIKADCGSIPENLVETELFGYAPGTFSGGIKQGKVGLIEAASSGTLFLDEIGELPLAMQSRLLRLLQDWEIKRVGSTTPTKIDVRVIAATNKDLEEEVAAGRFRSDLYYRLKVAVIRIPPLRKRKGDILPLAQCFLEFYGARYKRSCELTQAAGQALTEYRWPGNVREMENLIHGLVITSANDRIDEGDLPIKRSSAPPINIADAEAPDLDIAGRSYKDIMRELENQVLLAGLKQYGSLQEMAEHFQLDRTTVFRKVRAMAKDLNMPMPVNKRRKRKSTKDS</sequence>
<dbReference type="Gene3D" id="1.10.8.60">
    <property type="match status" value="1"/>
</dbReference>
<dbReference type="CDD" id="cd00130">
    <property type="entry name" value="PAS"/>
    <property type="match status" value="1"/>
</dbReference>
<evidence type="ECO:0000313" key="6">
    <source>
        <dbReference type="Proteomes" id="UP000434052"/>
    </source>
</evidence>
<gene>
    <name evidence="5" type="ORF">DQK91_20410</name>
</gene>
<dbReference type="NCBIfam" id="TIGR00229">
    <property type="entry name" value="sensory_box"/>
    <property type="match status" value="1"/>
</dbReference>
<dbReference type="FunFam" id="3.40.50.300:FF:000006">
    <property type="entry name" value="DNA-binding transcriptional regulator NtrC"/>
    <property type="match status" value="1"/>
</dbReference>
<dbReference type="CDD" id="cd00009">
    <property type="entry name" value="AAA"/>
    <property type="match status" value="1"/>
</dbReference>
<evidence type="ECO:0000259" key="4">
    <source>
        <dbReference type="PROSITE" id="PS50112"/>
    </source>
</evidence>
<feature type="domain" description="Sigma-54 factor interaction" evidence="3">
    <location>
        <begin position="145"/>
        <end position="374"/>
    </location>
</feature>
<dbReference type="SUPFAM" id="SSF52540">
    <property type="entry name" value="P-loop containing nucleoside triphosphate hydrolases"/>
    <property type="match status" value="1"/>
</dbReference>
<keyword evidence="2" id="KW-0067">ATP-binding</keyword>
<dbReference type="EMBL" id="QMIF01000021">
    <property type="protein sequence ID" value="TVM30600.1"/>
    <property type="molecule type" value="Genomic_DNA"/>
</dbReference>
<dbReference type="InterPro" id="IPR000014">
    <property type="entry name" value="PAS"/>
</dbReference>
<dbReference type="InterPro" id="IPR035965">
    <property type="entry name" value="PAS-like_dom_sf"/>
</dbReference>
<evidence type="ECO:0000313" key="5">
    <source>
        <dbReference type="EMBL" id="TVM30600.1"/>
    </source>
</evidence>
<dbReference type="Pfam" id="PF00158">
    <property type="entry name" value="Sigma54_activat"/>
    <property type="match status" value="1"/>
</dbReference>
<comment type="caution">
    <text evidence="5">The sequence shown here is derived from an EMBL/GenBank/DDBJ whole genome shotgun (WGS) entry which is preliminary data.</text>
</comment>
<dbReference type="AlphaFoldDB" id="A0A6P1ZB77"/>
<keyword evidence="1" id="KW-0547">Nucleotide-binding</keyword>
<dbReference type="InterPro" id="IPR027417">
    <property type="entry name" value="P-loop_NTPase"/>
</dbReference>
<dbReference type="InterPro" id="IPR025662">
    <property type="entry name" value="Sigma_54_int_dom_ATP-bd_1"/>
</dbReference>
<dbReference type="GO" id="GO:0005524">
    <property type="term" value="F:ATP binding"/>
    <property type="evidence" value="ECO:0007669"/>
    <property type="project" value="UniProtKB-KW"/>
</dbReference>
<dbReference type="PANTHER" id="PTHR32071">
    <property type="entry name" value="TRANSCRIPTIONAL REGULATORY PROTEIN"/>
    <property type="match status" value="1"/>
</dbReference>
<name>A0A6P1ZB77_9BACT</name>
<evidence type="ECO:0000256" key="1">
    <source>
        <dbReference type="ARBA" id="ARBA00022741"/>
    </source>
</evidence>
<evidence type="ECO:0000256" key="2">
    <source>
        <dbReference type="ARBA" id="ARBA00022840"/>
    </source>
</evidence>
<dbReference type="Proteomes" id="UP000434052">
    <property type="component" value="Unassembled WGS sequence"/>
</dbReference>
<proteinExistence type="predicted"/>
<dbReference type="OrthoDB" id="9763792at2"/>
<dbReference type="Gene3D" id="1.10.10.60">
    <property type="entry name" value="Homeodomain-like"/>
    <property type="match status" value="1"/>
</dbReference>
<dbReference type="PROSITE" id="PS50112">
    <property type="entry name" value="PAS"/>
    <property type="match status" value="1"/>
</dbReference>
<dbReference type="InterPro" id="IPR013767">
    <property type="entry name" value="PAS_fold"/>
</dbReference>
<dbReference type="SMART" id="SM00382">
    <property type="entry name" value="AAA"/>
    <property type="match status" value="1"/>
</dbReference>
<evidence type="ECO:0000259" key="3">
    <source>
        <dbReference type="PROSITE" id="PS50045"/>
    </source>
</evidence>
<reference evidence="5 6" key="1">
    <citation type="submission" date="2018-06" db="EMBL/GenBank/DDBJ databases">
        <title>Complete genome of Desulfovibrio marinus P48SEP.</title>
        <authorList>
            <person name="Crispim J.S."/>
            <person name="Vidigal P.M.P."/>
            <person name="Silva L.C.F."/>
            <person name="Araujo L.C."/>
            <person name="Laguardia C.N."/>
            <person name="Dias R.S."/>
            <person name="Sousa M.P."/>
            <person name="Paula S.O."/>
            <person name="Silva C."/>
        </authorList>
    </citation>
    <scope>NUCLEOTIDE SEQUENCE [LARGE SCALE GENOMIC DNA]</scope>
    <source>
        <strain evidence="5 6">P48SEP</strain>
    </source>
</reference>
<protein>
    <submittedName>
        <fullName evidence="5">Fis family transcriptional regulator</fullName>
    </submittedName>
</protein>
<dbReference type="InterPro" id="IPR058031">
    <property type="entry name" value="AAA_lid_NorR"/>
</dbReference>
<dbReference type="Gene3D" id="3.30.450.20">
    <property type="entry name" value="PAS domain"/>
    <property type="match status" value="1"/>
</dbReference>
<dbReference type="InterPro" id="IPR002078">
    <property type="entry name" value="Sigma_54_int"/>
</dbReference>
<dbReference type="PROSITE" id="PS00675">
    <property type="entry name" value="SIGMA54_INTERACT_1"/>
    <property type="match status" value="1"/>
</dbReference>
<dbReference type="Pfam" id="PF25601">
    <property type="entry name" value="AAA_lid_14"/>
    <property type="match status" value="1"/>
</dbReference>
<dbReference type="InterPro" id="IPR003593">
    <property type="entry name" value="AAA+_ATPase"/>
</dbReference>
<feature type="domain" description="PAS" evidence="4">
    <location>
        <begin position="2"/>
        <end position="53"/>
    </location>
</feature>
<dbReference type="Pfam" id="PF00989">
    <property type="entry name" value="PAS"/>
    <property type="match status" value="1"/>
</dbReference>
<organism evidence="5 6">
    <name type="scientific">Oceanidesulfovibrio marinus</name>
    <dbReference type="NCBI Taxonomy" id="370038"/>
    <lineage>
        <taxon>Bacteria</taxon>
        <taxon>Pseudomonadati</taxon>
        <taxon>Thermodesulfobacteriota</taxon>
        <taxon>Desulfovibrionia</taxon>
        <taxon>Desulfovibrionales</taxon>
        <taxon>Desulfovibrionaceae</taxon>
        <taxon>Oceanidesulfovibrio</taxon>
    </lineage>
</organism>